<keyword evidence="1" id="KW-0614">Plasmid</keyword>
<accession>O46327</accession>
<dbReference type="EMBL" id="AF034718">
    <property type="protein sequence ID" value="AAC04728.1"/>
    <property type="molecule type" value="Genomic_DNA"/>
</dbReference>
<reference evidence="1" key="1">
    <citation type="submission" date="1997-11" db="EMBL/GenBank/DDBJ databases">
        <title>Plasmids of the red algae Gracilaria and Gracilariopsis (Gracilariales): Molecular characterization and cellular localization.</title>
        <authorList>
            <person name="Goff L.J."/>
            <person name="Moon D.A."/>
        </authorList>
    </citation>
    <scope>NUCLEOTIDE SEQUENCE</scope>
    <source>
        <plasmid evidence="1">Gro4970</plasmid>
    </source>
</reference>
<proteinExistence type="predicted"/>
<dbReference type="AlphaFoldDB" id="O46327"/>
<geneLocation type="plasmid" evidence="1">
    <name>Gro4970</name>
</geneLocation>
<protein>
    <submittedName>
        <fullName evidence="1">Uncharacterized protein</fullName>
    </submittedName>
</protein>
<organism evidence="1">
    <name type="scientific">Gracilaria robusta</name>
    <dbReference type="NCBI Taxonomy" id="38400"/>
    <lineage>
        <taxon>Eukaryota</taxon>
        <taxon>Rhodophyta</taxon>
        <taxon>Florideophyceae</taxon>
        <taxon>Rhodymeniophycidae</taxon>
        <taxon>Gracilariales</taxon>
        <taxon>Gracilariaceae</taxon>
        <taxon>Gracilaria</taxon>
    </lineage>
</organism>
<name>O46327_9FLOR</name>
<sequence>MKSILASKINIAQGDIVQVALKYELITSKKSRCFNRETNNYISKIFLKLQGLSIAIELKSIYILIKEIILEKYICPVQIKNIKWKFMTVTNLTESYLVKRIPIINCYGHLDIPISKVSMRDNFTYHLYHNSSIPFKFSVKGVPSNTVFDAKFEEKLNAISNIFVDNLPIVGLDTKESYFQFVKKPSNIAGIGNSDSYIIIESALASGFVTYTTKNINKITSINKAKKKEITNKRR</sequence>
<evidence type="ECO:0000313" key="1">
    <source>
        <dbReference type="EMBL" id="AAC04728.1"/>
    </source>
</evidence>